<reference evidence="3 4" key="1">
    <citation type="submission" date="2018-09" db="EMBL/GenBank/DDBJ databases">
        <title>Production of Trimethoprim by Streptomyces sp. 3E-1.</title>
        <authorList>
            <person name="Kang H.J."/>
            <person name="Kim S.B."/>
        </authorList>
    </citation>
    <scope>NUCLEOTIDE SEQUENCE [LARGE SCALE GENOMIC DNA]</scope>
    <source>
        <strain evidence="3 4">3E-1</strain>
    </source>
</reference>
<dbReference type="Proteomes" id="UP000265765">
    <property type="component" value="Chromosome"/>
</dbReference>
<dbReference type="InterPro" id="IPR048389">
    <property type="entry name" value="YciQ-like_C"/>
</dbReference>
<dbReference type="EMBL" id="CP032427">
    <property type="protein sequence ID" value="AYC36843.1"/>
    <property type="molecule type" value="Genomic_DNA"/>
</dbReference>
<dbReference type="KEGG" id="sge:DWG14_01053"/>
<feature type="transmembrane region" description="Helical" evidence="1">
    <location>
        <begin position="280"/>
        <end position="300"/>
    </location>
</feature>
<evidence type="ECO:0000313" key="4">
    <source>
        <dbReference type="Proteomes" id="UP000265765"/>
    </source>
</evidence>
<dbReference type="AlphaFoldDB" id="A0AAI8PK43"/>
<sequence>MRVEDQGLPAAVVNLLLGDGEVTPKAIETTALEMARIGRLKAEHKADGTMTVRPVPGKAGPASLRPFEELLVERVRHRCRNGVDRVPVGALGPGDGDEFWVWWRGFQQSVREEAKALNLIRPARNTYLTLLLRTIVLVAWFGSLYAVLPWCPPWAGAVVLVVLPLSAVVAVQRPPFRVRSGPRLTAAGRQAAREVRNSTDVAAHRLPKRQVGADGPESALPVRESRLIWSSYGRSWHVVDTAPLDPPRWGHTWQLVMLVVAVCAVATTTLIATLTRHIPYGGALVAATVLVGGLLWVLLLPARRRVLAVPAELSFRGVVISRWDYDTHYDDPLTDITHYCCAIEDPASHQAWSFEVHRWSRPMFSGRKNQELADRFRVGDVVDVHCSPRHRKVHRISVVEAVPR</sequence>
<evidence type="ECO:0000256" key="1">
    <source>
        <dbReference type="SAM" id="Phobius"/>
    </source>
</evidence>
<evidence type="ECO:0000259" key="2">
    <source>
        <dbReference type="Pfam" id="PF20990"/>
    </source>
</evidence>
<feature type="transmembrane region" description="Helical" evidence="1">
    <location>
        <begin position="255"/>
        <end position="274"/>
    </location>
</feature>
<name>A0AAI8PK43_9ACTN</name>
<feature type="domain" description="Predicted membrane protein YciQ-like C-terminal" evidence="2">
    <location>
        <begin position="7"/>
        <end position="196"/>
    </location>
</feature>
<evidence type="ECO:0000313" key="3">
    <source>
        <dbReference type="EMBL" id="AYC36843.1"/>
    </source>
</evidence>
<feature type="transmembrane region" description="Helical" evidence="1">
    <location>
        <begin position="130"/>
        <end position="148"/>
    </location>
</feature>
<proteinExistence type="predicted"/>
<feature type="transmembrane region" description="Helical" evidence="1">
    <location>
        <begin position="154"/>
        <end position="171"/>
    </location>
</feature>
<accession>A0AAI8PK43</accession>
<dbReference type="RefSeq" id="WP_162951971.1">
    <property type="nucleotide sequence ID" value="NZ_CP032427.1"/>
</dbReference>
<gene>
    <name evidence="3" type="ORF">DWG14_01053</name>
</gene>
<dbReference type="Pfam" id="PF20990">
    <property type="entry name" value="DUF2207_C"/>
    <property type="match status" value="1"/>
</dbReference>
<keyword evidence="1" id="KW-0472">Membrane</keyword>
<keyword evidence="1" id="KW-0812">Transmembrane</keyword>
<protein>
    <recommendedName>
        <fullName evidence="2">Predicted membrane protein YciQ-like C-terminal domain-containing protein</fullName>
    </recommendedName>
</protein>
<dbReference type="GeneID" id="91280021"/>
<keyword evidence="1" id="KW-1133">Transmembrane helix</keyword>
<organism evidence="3 4">
    <name type="scientific">Streptomyces griseorubiginosus</name>
    <dbReference type="NCBI Taxonomy" id="67304"/>
    <lineage>
        <taxon>Bacteria</taxon>
        <taxon>Bacillati</taxon>
        <taxon>Actinomycetota</taxon>
        <taxon>Actinomycetes</taxon>
        <taxon>Kitasatosporales</taxon>
        <taxon>Streptomycetaceae</taxon>
        <taxon>Streptomyces</taxon>
    </lineage>
</organism>